<feature type="domain" description="Protein kinase" evidence="4">
    <location>
        <begin position="499"/>
        <end position="795"/>
    </location>
</feature>
<evidence type="ECO:0000313" key="6">
    <source>
        <dbReference type="Proteomes" id="UP001140094"/>
    </source>
</evidence>
<dbReference type="GO" id="GO:0035556">
    <property type="term" value="P:intracellular signal transduction"/>
    <property type="evidence" value="ECO:0007669"/>
    <property type="project" value="TreeGrafter"/>
</dbReference>
<dbReference type="InterPro" id="IPR008271">
    <property type="entry name" value="Ser/Thr_kinase_AS"/>
</dbReference>
<sequence length="819" mass="88906">MGIITGLEKKIEGIHHHHIHQHDHQQDHQQDHQSSEEHQQQHQSPAPHYPKPPLRMPGASQNHVPSPLVSEVPKGTELSSASPQQQPASPMSQPAGAGAAAAASTGSSGLTSPRHARHSSLKIRTDSANHDSSLPQHPKTAGTRPQTSFGDFQQKQQHSPVSSASAAAASNGTPKPAVAGITPIVIKRNTSFSQRIHNLLHRDKSQKHSPAAAAAPSPAVSGAAAQPPRHNGISGNETPTIAYRTPTRQTQSTDVSANPSAATSTNNSPPSGSSPHASATNVAKDFAIGAPSAYRAERSFEPVPEDKVFAVSDVNLRSVQRHNSRIRQSIDIGTSAPQPEARDSTPSTVDGITRSMRHASVETAAAASREASAHTVSREPSQNTLHQNLPAADIHGTASKESATAAAANRAAPATPETKAHAVYSGAAEDSRFAGRTLPSKLTSADVAGNRERLAAGTTRDMHSSSATGTPSSHVCTSTHQKKPKPVYSTHKATLNQFGRQTKVIGEGTGGTVRLLQGVDVDVRPPSLCSGSPSSHHGDEPNTYVPSQHRLFAVKEFRKRRPDETPRAYMKKVTSEFCIGSSIHHENVIETLDLIFEGVRVYEIMEFCPHDLFTFVAMGNMDLEETFCWFKQVCQGVQYLHQIGIAHRDLKLENCLLTEQGIVKIIDFGCATVYKTPFQKEPSKVVGICGSDPYIAPEVLMSRRQLPYFAQVADVWSVGIMYMCMTLLKFPWRMADTEVDRNYGSFIREWPRGRDKVFTQLPKLSHDGKEVIEGMMYPDVKGRLSMDQVMDSEWMKGISVCHTNHLSKTHTHHLKAEHS</sequence>
<dbReference type="Pfam" id="PF00069">
    <property type="entry name" value="Pkinase"/>
    <property type="match status" value="1"/>
</dbReference>
<keyword evidence="5" id="KW-0723">Serine/threonine-protein kinase</keyword>
<evidence type="ECO:0000313" key="5">
    <source>
        <dbReference type="EMBL" id="KAJ2798731.1"/>
    </source>
</evidence>
<dbReference type="GO" id="GO:0045719">
    <property type="term" value="P:negative regulation of glycogen biosynthetic process"/>
    <property type="evidence" value="ECO:0007669"/>
    <property type="project" value="TreeGrafter"/>
</dbReference>
<evidence type="ECO:0000259" key="4">
    <source>
        <dbReference type="PROSITE" id="PS50011"/>
    </source>
</evidence>
<feature type="compositionally biased region" description="Low complexity" evidence="3">
    <location>
        <begin position="398"/>
        <end position="417"/>
    </location>
</feature>
<dbReference type="GO" id="GO:0004674">
    <property type="term" value="F:protein serine/threonine kinase activity"/>
    <property type="evidence" value="ECO:0007669"/>
    <property type="project" value="UniProtKB-KW"/>
</dbReference>
<dbReference type="InterPro" id="IPR000719">
    <property type="entry name" value="Prot_kinase_dom"/>
</dbReference>
<feature type="compositionally biased region" description="Low complexity" evidence="3">
    <location>
        <begin position="209"/>
        <end position="228"/>
    </location>
</feature>
<dbReference type="PROSITE" id="PS00108">
    <property type="entry name" value="PROTEIN_KINASE_ST"/>
    <property type="match status" value="1"/>
</dbReference>
<feature type="compositionally biased region" description="Basic and acidic residues" evidence="3">
    <location>
        <begin position="22"/>
        <end position="40"/>
    </location>
</feature>
<dbReference type="Gene3D" id="1.10.510.10">
    <property type="entry name" value="Transferase(Phosphotransferase) domain 1"/>
    <property type="match status" value="1"/>
</dbReference>
<dbReference type="AlphaFoldDB" id="A0A9W8HRL7"/>
<feature type="compositionally biased region" description="Polar residues" evidence="3">
    <location>
        <begin position="246"/>
        <end position="261"/>
    </location>
</feature>
<dbReference type="InterPro" id="IPR011009">
    <property type="entry name" value="Kinase-like_dom_sf"/>
</dbReference>
<dbReference type="PANTHER" id="PTHR24346:SF51">
    <property type="entry name" value="PAS DOMAIN-CONTAINING SERINE_THREONINE-PROTEIN KINASE"/>
    <property type="match status" value="1"/>
</dbReference>
<dbReference type="GO" id="GO:0005524">
    <property type="term" value="F:ATP binding"/>
    <property type="evidence" value="ECO:0007669"/>
    <property type="project" value="UniProtKB-KW"/>
</dbReference>
<feature type="compositionally biased region" description="Polar residues" evidence="3">
    <location>
        <begin position="143"/>
        <end position="161"/>
    </location>
</feature>
<protein>
    <submittedName>
        <fullName evidence="5">Serine/threonine protein kinase</fullName>
    </submittedName>
</protein>
<proteinExistence type="predicted"/>
<feature type="compositionally biased region" description="Low complexity" evidence="3">
    <location>
        <begin position="361"/>
        <end position="375"/>
    </location>
</feature>
<evidence type="ECO:0000256" key="3">
    <source>
        <dbReference type="SAM" id="MobiDB-lite"/>
    </source>
</evidence>
<organism evidence="5 6">
    <name type="scientific">Coemansia guatemalensis</name>
    <dbReference type="NCBI Taxonomy" id="2761395"/>
    <lineage>
        <taxon>Eukaryota</taxon>
        <taxon>Fungi</taxon>
        <taxon>Fungi incertae sedis</taxon>
        <taxon>Zoopagomycota</taxon>
        <taxon>Kickxellomycotina</taxon>
        <taxon>Kickxellomycetes</taxon>
        <taxon>Kickxellales</taxon>
        <taxon>Kickxellaceae</taxon>
        <taxon>Coemansia</taxon>
    </lineage>
</organism>
<feature type="compositionally biased region" description="Low complexity" evidence="3">
    <location>
        <begin position="262"/>
        <end position="279"/>
    </location>
</feature>
<reference evidence="5" key="1">
    <citation type="submission" date="2022-07" db="EMBL/GenBank/DDBJ databases">
        <title>Phylogenomic reconstructions and comparative analyses of Kickxellomycotina fungi.</title>
        <authorList>
            <person name="Reynolds N.K."/>
            <person name="Stajich J.E."/>
            <person name="Barry K."/>
            <person name="Grigoriev I.V."/>
            <person name="Crous P."/>
            <person name="Smith M.E."/>
        </authorList>
    </citation>
    <scope>NUCLEOTIDE SEQUENCE</scope>
    <source>
        <strain evidence="5">NRRL 1565</strain>
    </source>
</reference>
<gene>
    <name evidence="5" type="primary">HRK1_1</name>
    <name evidence="5" type="ORF">H4R20_004715</name>
</gene>
<keyword evidence="5" id="KW-0808">Transferase</keyword>
<dbReference type="Proteomes" id="UP001140094">
    <property type="component" value="Unassembled WGS sequence"/>
</dbReference>
<comment type="caution">
    <text evidence="5">The sequence shown here is derived from an EMBL/GenBank/DDBJ whole genome shotgun (WGS) entry which is preliminary data.</text>
</comment>
<evidence type="ECO:0000256" key="2">
    <source>
        <dbReference type="ARBA" id="ARBA00022840"/>
    </source>
</evidence>
<dbReference type="OrthoDB" id="6513151at2759"/>
<keyword evidence="6" id="KW-1185">Reference proteome</keyword>
<dbReference type="EMBL" id="JANBUO010001331">
    <property type="protein sequence ID" value="KAJ2798731.1"/>
    <property type="molecule type" value="Genomic_DNA"/>
</dbReference>
<feature type="region of interest" description="Disordered" evidence="3">
    <location>
        <begin position="203"/>
        <end position="279"/>
    </location>
</feature>
<accession>A0A9W8HRL7</accession>
<dbReference type="PANTHER" id="PTHR24346">
    <property type="entry name" value="MAP/MICROTUBULE AFFINITY-REGULATING KINASE"/>
    <property type="match status" value="1"/>
</dbReference>
<keyword evidence="1" id="KW-0547">Nucleotide-binding</keyword>
<feature type="region of interest" description="Disordered" evidence="3">
    <location>
        <begin position="398"/>
        <end position="423"/>
    </location>
</feature>
<feature type="compositionally biased region" description="Low complexity" evidence="3">
    <location>
        <begin position="79"/>
        <end position="109"/>
    </location>
</feature>
<dbReference type="PROSITE" id="PS50011">
    <property type="entry name" value="PROTEIN_KINASE_DOM"/>
    <property type="match status" value="1"/>
</dbReference>
<feature type="compositionally biased region" description="Polar residues" evidence="3">
    <location>
        <begin position="464"/>
        <end position="479"/>
    </location>
</feature>
<dbReference type="GO" id="GO:0005634">
    <property type="term" value="C:nucleus"/>
    <property type="evidence" value="ECO:0007669"/>
    <property type="project" value="TreeGrafter"/>
</dbReference>
<keyword evidence="5" id="KW-0418">Kinase</keyword>
<feature type="region of interest" description="Disordered" evidence="3">
    <location>
        <begin position="456"/>
        <end position="487"/>
    </location>
</feature>
<feature type="region of interest" description="Disordered" evidence="3">
    <location>
        <begin position="17"/>
        <end position="181"/>
    </location>
</feature>
<keyword evidence="2" id="KW-0067">ATP-binding</keyword>
<dbReference type="GO" id="GO:0005829">
    <property type="term" value="C:cytosol"/>
    <property type="evidence" value="ECO:0007669"/>
    <property type="project" value="TreeGrafter"/>
</dbReference>
<name>A0A9W8HRL7_9FUNG</name>
<dbReference type="SMART" id="SM00220">
    <property type="entry name" value="S_TKc"/>
    <property type="match status" value="1"/>
</dbReference>
<evidence type="ECO:0000256" key="1">
    <source>
        <dbReference type="ARBA" id="ARBA00022741"/>
    </source>
</evidence>
<feature type="region of interest" description="Disordered" evidence="3">
    <location>
        <begin position="327"/>
        <end position="385"/>
    </location>
</feature>
<dbReference type="SUPFAM" id="SSF56112">
    <property type="entry name" value="Protein kinase-like (PK-like)"/>
    <property type="match status" value="1"/>
</dbReference>